<keyword evidence="2" id="KW-1185">Reference proteome</keyword>
<proteinExistence type="predicted"/>
<sequence length="132" mass="15006">MPYSSDNYPLRNPRTAFGAHICACRNKSILLEDIAIRKQREKPPPTRALYKRKAPPAAEETKYIKLPSDKGKIDIKWHIQNLNVSEFKSHVFRAIRIQDTPELGDNAKELDKHGMITWGFSVPHGGPFAAKN</sequence>
<accession>A0A0L6U6G7</accession>
<dbReference type="Proteomes" id="UP000037035">
    <property type="component" value="Unassembled WGS sequence"/>
</dbReference>
<name>A0A0L6U6G7_9BASI</name>
<organism evidence="1 2">
    <name type="scientific">Puccinia sorghi</name>
    <dbReference type="NCBI Taxonomy" id="27349"/>
    <lineage>
        <taxon>Eukaryota</taxon>
        <taxon>Fungi</taxon>
        <taxon>Dikarya</taxon>
        <taxon>Basidiomycota</taxon>
        <taxon>Pucciniomycotina</taxon>
        <taxon>Pucciniomycetes</taxon>
        <taxon>Pucciniales</taxon>
        <taxon>Pucciniaceae</taxon>
        <taxon>Puccinia</taxon>
    </lineage>
</organism>
<evidence type="ECO:0000313" key="2">
    <source>
        <dbReference type="Proteomes" id="UP000037035"/>
    </source>
</evidence>
<reference evidence="1 2" key="1">
    <citation type="submission" date="2015-08" db="EMBL/GenBank/DDBJ databases">
        <title>Next Generation Sequencing and Analysis of the Genome of Puccinia sorghi L Schw, the Causal Agent of Maize Common Rust.</title>
        <authorList>
            <person name="Rochi L."/>
            <person name="Burguener G."/>
            <person name="Darino M."/>
            <person name="Turjanski A."/>
            <person name="Kreff E."/>
            <person name="Dieguez M.J."/>
            <person name="Sacco F."/>
        </authorList>
    </citation>
    <scope>NUCLEOTIDE SEQUENCE [LARGE SCALE GENOMIC DNA]</scope>
    <source>
        <strain evidence="1 2">RO10H11247</strain>
    </source>
</reference>
<protein>
    <submittedName>
        <fullName evidence="1">Uncharacterized protein</fullName>
    </submittedName>
</protein>
<comment type="caution">
    <text evidence="1">The sequence shown here is derived from an EMBL/GenBank/DDBJ whole genome shotgun (WGS) entry which is preliminary data.</text>
</comment>
<gene>
    <name evidence="1" type="ORF">VP01_9506g1</name>
</gene>
<dbReference type="VEuPathDB" id="FungiDB:VP01_9506g1"/>
<dbReference type="EMBL" id="LAVV01015167">
    <property type="protein sequence ID" value="KNZ44111.1"/>
    <property type="molecule type" value="Genomic_DNA"/>
</dbReference>
<dbReference type="AlphaFoldDB" id="A0A0L6U6G7"/>
<evidence type="ECO:0000313" key="1">
    <source>
        <dbReference type="EMBL" id="KNZ44111.1"/>
    </source>
</evidence>